<dbReference type="GO" id="GO:0005681">
    <property type="term" value="C:spliceosomal complex"/>
    <property type="evidence" value="ECO:0007669"/>
    <property type="project" value="TreeGrafter"/>
</dbReference>
<evidence type="ECO:0000256" key="4">
    <source>
        <dbReference type="ARBA" id="ARBA00023186"/>
    </source>
</evidence>
<dbReference type="PANTHER" id="PTHR44313">
    <property type="entry name" value="DNAJ HOMOLOG SUBFAMILY C MEMBER 17"/>
    <property type="match status" value="1"/>
</dbReference>
<feature type="region of interest" description="Disordered" evidence="6">
    <location>
        <begin position="101"/>
        <end position="126"/>
    </location>
</feature>
<accession>A0AAW2Z6G3</accession>
<evidence type="ECO:0000313" key="8">
    <source>
        <dbReference type="EMBL" id="KAL0485396.1"/>
    </source>
</evidence>
<dbReference type="SUPFAM" id="SSF46565">
    <property type="entry name" value="Chaperone J-domain"/>
    <property type="match status" value="1"/>
</dbReference>
<dbReference type="InterPro" id="IPR052094">
    <property type="entry name" value="Pre-mRNA-splicing_ERAD"/>
</dbReference>
<dbReference type="AlphaFoldDB" id="A0AAW2Z6G3"/>
<name>A0AAW2Z6G3_9EUKA</name>
<dbReference type="PROSITE" id="PS50076">
    <property type="entry name" value="DNAJ_2"/>
    <property type="match status" value="1"/>
</dbReference>
<dbReference type="SMART" id="SM00271">
    <property type="entry name" value="DnaJ"/>
    <property type="match status" value="1"/>
</dbReference>
<proteinExistence type="predicted"/>
<evidence type="ECO:0000256" key="6">
    <source>
        <dbReference type="SAM" id="MobiDB-lite"/>
    </source>
</evidence>
<dbReference type="PRINTS" id="PR00625">
    <property type="entry name" value="JDOMAIN"/>
</dbReference>
<gene>
    <name evidence="8" type="ORF">AKO1_002937</name>
</gene>
<dbReference type="InterPro" id="IPR035979">
    <property type="entry name" value="RBD_domain_sf"/>
</dbReference>
<dbReference type="InterPro" id="IPR012677">
    <property type="entry name" value="Nucleotide-bd_a/b_plait_sf"/>
</dbReference>
<evidence type="ECO:0000259" key="7">
    <source>
        <dbReference type="PROSITE" id="PS50076"/>
    </source>
</evidence>
<organism evidence="8 9">
    <name type="scientific">Acrasis kona</name>
    <dbReference type="NCBI Taxonomy" id="1008807"/>
    <lineage>
        <taxon>Eukaryota</taxon>
        <taxon>Discoba</taxon>
        <taxon>Heterolobosea</taxon>
        <taxon>Tetramitia</taxon>
        <taxon>Eutetramitia</taxon>
        <taxon>Acrasidae</taxon>
        <taxon>Acrasis</taxon>
    </lineage>
</organism>
<dbReference type="InterPro" id="IPR036869">
    <property type="entry name" value="J_dom_sf"/>
</dbReference>
<comment type="subcellular location">
    <subcellularLocation>
        <location evidence="2">Cytoplasm</location>
    </subcellularLocation>
    <subcellularLocation>
        <location evidence="1">Nucleus</location>
    </subcellularLocation>
</comment>
<feature type="domain" description="J" evidence="7">
    <location>
        <begin position="12"/>
        <end position="77"/>
    </location>
</feature>
<reference evidence="8 9" key="1">
    <citation type="submission" date="2024-03" db="EMBL/GenBank/DDBJ databases">
        <title>The Acrasis kona genome and developmental transcriptomes reveal deep origins of eukaryotic multicellular pathways.</title>
        <authorList>
            <person name="Sheikh S."/>
            <person name="Fu C.-J."/>
            <person name="Brown M.W."/>
            <person name="Baldauf S.L."/>
        </authorList>
    </citation>
    <scope>NUCLEOTIDE SEQUENCE [LARGE SCALE GENOMIC DNA]</scope>
    <source>
        <strain evidence="8 9">ATCC MYA-3509</strain>
    </source>
</reference>
<dbReference type="Pfam" id="PF00226">
    <property type="entry name" value="DnaJ"/>
    <property type="match status" value="1"/>
</dbReference>
<dbReference type="SUPFAM" id="SSF54928">
    <property type="entry name" value="RNA-binding domain, RBD"/>
    <property type="match status" value="1"/>
</dbReference>
<dbReference type="CDD" id="cd06257">
    <property type="entry name" value="DnaJ"/>
    <property type="match status" value="1"/>
</dbReference>
<dbReference type="Proteomes" id="UP001431209">
    <property type="component" value="Unassembled WGS sequence"/>
</dbReference>
<dbReference type="GO" id="GO:0005737">
    <property type="term" value="C:cytoplasm"/>
    <property type="evidence" value="ECO:0007669"/>
    <property type="project" value="UniProtKB-SubCell"/>
</dbReference>
<protein>
    <submittedName>
        <fullName evidence="8">DnaJ</fullName>
    </submittedName>
</protein>
<comment type="caution">
    <text evidence="8">The sequence shown here is derived from an EMBL/GenBank/DDBJ whole genome shotgun (WGS) entry which is preliminary data.</text>
</comment>
<evidence type="ECO:0000313" key="9">
    <source>
        <dbReference type="Proteomes" id="UP001431209"/>
    </source>
</evidence>
<dbReference type="Gene3D" id="1.10.287.110">
    <property type="entry name" value="DnaJ domain"/>
    <property type="match status" value="1"/>
</dbReference>
<dbReference type="GO" id="GO:0003676">
    <property type="term" value="F:nucleic acid binding"/>
    <property type="evidence" value="ECO:0007669"/>
    <property type="project" value="InterPro"/>
</dbReference>
<evidence type="ECO:0000256" key="5">
    <source>
        <dbReference type="ARBA" id="ARBA00023242"/>
    </source>
</evidence>
<dbReference type="Gene3D" id="3.30.70.330">
    <property type="match status" value="1"/>
</dbReference>
<sequence>MSTKDKLDQDVDYYAVLGIPSSSTEAEIKKAYRKKALEYHPDRNIDNADAVNMFVKINKANRVLTDPQLKLEFDAIIKAKLFQQQRLDGMNQKRRLLRESLEEAERNSKRPKTEQEATHKSPADIRRDAEKIKEQGGYDALHKLVQEKKLMSSKSRHIDVIAKWTKEFDVNEKSLESMFKKFGQVTSFIKIEKKRKAIVTFALGLNAQSACEHLSKENCLEVKIAPGQEIPSQTLHETSATLGADYESLTMLKFKQMAEERKLRKESA</sequence>
<evidence type="ECO:0000256" key="3">
    <source>
        <dbReference type="ARBA" id="ARBA00022490"/>
    </source>
</evidence>
<keyword evidence="3" id="KW-0963">Cytoplasm</keyword>
<dbReference type="InterPro" id="IPR001623">
    <property type="entry name" value="DnaJ_domain"/>
</dbReference>
<evidence type="ECO:0000256" key="1">
    <source>
        <dbReference type="ARBA" id="ARBA00004123"/>
    </source>
</evidence>
<dbReference type="PANTHER" id="PTHR44313:SF1">
    <property type="entry name" value="DNAJ HOMOLOG SUBFAMILY C MEMBER 17"/>
    <property type="match status" value="1"/>
</dbReference>
<evidence type="ECO:0000256" key="2">
    <source>
        <dbReference type="ARBA" id="ARBA00004496"/>
    </source>
</evidence>
<keyword evidence="9" id="KW-1185">Reference proteome</keyword>
<dbReference type="EMBL" id="JAOPGA020001135">
    <property type="protein sequence ID" value="KAL0485396.1"/>
    <property type="molecule type" value="Genomic_DNA"/>
</dbReference>
<keyword evidence="5" id="KW-0539">Nucleus</keyword>
<keyword evidence="4" id="KW-0143">Chaperone</keyword>
<dbReference type="GO" id="GO:0000390">
    <property type="term" value="P:spliceosomal complex disassembly"/>
    <property type="evidence" value="ECO:0007669"/>
    <property type="project" value="TreeGrafter"/>
</dbReference>